<feature type="region of interest" description="Disordered" evidence="1">
    <location>
        <begin position="72"/>
        <end position="135"/>
    </location>
</feature>
<evidence type="ECO:0000256" key="1">
    <source>
        <dbReference type="SAM" id="MobiDB-lite"/>
    </source>
</evidence>
<dbReference type="Proteomes" id="UP000694545">
    <property type="component" value="Unplaced"/>
</dbReference>
<organism evidence="2 3">
    <name type="scientific">Varanus komodoensis</name>
    <name type="common">Komodo dragon</name>
    <dbReference type="NCBI Taxonomy" id="61221"/>
    <lineage>
        <taxon>Eukaryota</taxon>
        <taxon>Metazoa</taxon>
        <taxon>Chordata</taxon>
        <taxon>Craniata</taxon>
        <taxon>Vertebrata</taxon>
        <taxon>Euteleostomi</taxon>
        <taxon>Lepidosauria</taxon>
        <taxon>Squamata</taxon>
        <taxon>Bifurcata</taxon>
        <taxon>Unidentata</taxon>
        <taxon>Episquamata</taxon>
        <taxon>Toxicofera</taxon>
        <taxon>Anguimorpha</taxon>
        <taxon>Paleoanguimorpha</taxon>
        <taxon>Varanoidea</taxon>
        <taxon>Varanidae</taxon>
        <taxon>Varanus</taxon>
    </lineage>
</organism>
<evidence type="ECO:0000313" key="2">
    <source>
        <dbReference type="Ensembl" id="ENSVKKP00000000671.1"/>
    </source>
</evidence>
<name>A0A8D2KQI5_VARKO</name>
<accession>A0A8D2KQI5</accession>
<reference evidence="2" key="2">
    <citation type="submission" date="2025-09" db="UniProtKB">
        <authorList>
            <consortium name="Ensembl"/>
        </authorList>
    </citation>
    <scope>IDENTIFICATION</scope>
</reference>
<evidence type="ECO:0000313" key="3">
    <source>
        <dbReference type="Proteomes" id="UP000694545"/>
    </source>
</evidence>
<reference evidence="2" key="1">
    <citation type="submission" date="2025-08" db="UniProtKB">
        <authorList>
            <consortium name="Ensembl"/>
        </authorList>
    </citation>
    <scope>IDENTIFICATION</scope>
</reference>
<proteinExistence type="predicted"/>
<dbReference type="AlphaFoldDB" id="A0A8D2KQI5"/>
<keyword evidence="3" id="KW-1185">Reference proteome</keyword>
<dbReference type="Ensembl" id="ENSVKKT00000000697.1">
    <property type="protein sequence ID" value="ENSVKKP00000000671.1"/>
    <property type="gene ID" value="ENSVKKG00000000591.1"/>
</dbReference>
<protein>
    <submittedName>
        <fullName evidence="2">Uncharacterized protein</fullName>
    </submittedName>
</protein>
<sequence>LACLAAGEAPLPFPLKAHLGKITPLLGSSACIAQLSQAPLPCSAWHPGPEAACRQSLMQRRLLLRAAQLPWEGEGRGGCSRGATALPTRPTSVPELELKHTHLTPRSRHREGSSSPVDGQQGLGLAYPPRLTACA</sequence>